<protein>
    <submittedName>
        <fullName evidence="1">Uncharacterized protein</fullName>
    </submittedName>
</protein>
<proteinExistence type="predicted"/>
<reference evidence="1 2" key="1">
    <citation type="submission" date="2018-05" db="EMBL/GenBank/DDBJ databases">
        <title>Evolution of small genomes with special reference to Mycobacterium leprae.</title>
        <authorList>
            <person name="Mohanty P.S."/>
            <person name="Bansal A.K."/>
            <person name="Gupta U.D."/>
            <person name="Naaz F."/>
            <person name="Dwivedi V.D."/>
            <person name="Singh H."/>
            <person name="Gupta G."/>
            <person name="Sharma S."/>
            <person name="Arora M."/>
        </authorList>
    </citation>
    <scope>NUCLEOTIDE SEQUENCE [LARGE SCALE GENOMIC DNA]</scope>
    <source>
        <strain evidence="1 2">MRHRU-235-G</strain>
    </source>
</reference>
<organism evidence="1 2">
    <name type="scientific">Mycobacterium leprae</name>
    <dbReference type="NCBI Taxonomy" id="1769"/>
    <lineage>
        <taxon>Bacteria</taxon>
        <taxon>Bacillati</taxon>
        <taxon>Actinomycetota</taxon>
        <taxon>Actinomycetes</taxon>
        <taxon>Mycobacteriales</taxon>
        <taxon>Mycobacteriaceae</taxon>
        <taxon>Mycobacterium</taxon>
    </lineage>
</organism>
<evidence type="ECO:0000313" key="2">
    <source>
        <dbReference type="Proteomes" id="UP000249682"/>
    </source>
</evidence>
<gene>
    <name evidence="1" type="ORF">DIJ64_03800</name>
</gene>
<dbReference type="AlphaFoldDB" id="A0AAD0P7G4"/>
<dbReference type="Proteomes" id="UP000249682">
    <property type="component" value="Chromosome"/>
</dbReference>
<evidence type="ECO:0000313" key="1">
    <source>
        <dbReference type="EMBL" id="AWV47529.1"/>
    </source>
</evidence>
<accession>A0AAD0P7G4</accession>
<sequence length="77" mass="8193">MNLVDAGQANDAGMLGGELQHPAAGAADYQRHRRSVAVEATALDLPKHGNILCRSHFSLLRIAVRAEPTGEFIDSLA</sequence>
<name>A0AAD0P7G4_MYCLR</name>
<dbReference type="EMBL" id="CP029543">
    <property type="protein sequence ID" value="AWV47529.1"/>
    <property type="molecule type" value="Genomic_DNA"/>
</dbReference>